<keyword evidence="1" id="KW-0175">Coiled coil</keyword>
<protein>
    <submittedName>
        <fullName evidence="3">Uncharacterized protein</fullName>
    </submittedName>
</protein>
<feature type="coiled-coil region" evidence="1">
    <location>
        <begin position="391"/>
        <end position="432"/>
    </location>
</feature>
<feature type="compositionally biased region" description="Basic and acidic residues" evidence="2">
    <location>
        <begin position="827"/>
        <end position="846"/>
    </location>
</feature>
<evidence type="ECO:0000256" key="2">
    <source>
        <dbReference type="SAM" id="MobiDB-lite"/>
    </source>
</evidence>
<accession>A0AAD8QP25</accession>
<dbReference type="Proteomes" id="UP001231189">
    <property type="component" value="Unassembled WGS sequence"/>
</dbReference>
<feature type="compositionally biased region" description="Acidic residues" evidence="2">
    <location>
        <begin position="952"/>
        <end position="988"/>
    </location>
</feature>
<evidence type="ECO:0000313" key="4">
    <source>
        <dbReference type="Proteomes" id="UP001231189"/>
    </source>
</evidence>
<keyword evidence="4" id="KW-1185">Reference proteome</keyword>
<comment type="caution">
    <text evidence="3">The sequence shown here is derived from an EMBL/GenBank/DDBJ whole genome shotgun (WGS) entry which is preliminary data.</text>
</comment>
<gene>
    <name evidence="3" type="ORF">QYE76_029680</name>
</gene>
<sequence>MIHLAITPKERAHIQSLKTAKEAWDELDKLFLGNEDIQCSHLSEAMANDFVMIEGESPEELYQRLIALAIQMQDLGATFVDDRWIEKRFYNALLPWSGNKKPNSRSRNSCYNYRDKGHFVADCLYKQRDLYGGYLIRKSKFRPLPKRLPNNHITKRSFTDKPRNNMLQDEDHMVENEGLEEKKELEIISLTQAYEEEVCMRMTLETSALILEDYNNSLISQLKDRDYALGWLDKLKTKKNYLEEDHEWSIKDVATFAKKNEDEGPNSCCDKLLDEVCFLRKHNAKFLDVISTQEEALDEYYRLSKEKVQCCDHEEEIATLKKHKAKLVEVNERQNESLLEWIHSSKEKVTCCNHEDEIAYLKRSKDKLMVIKLMQDEAIEEYKRSSKDYICRNHEDNIATLERHKHSLERRNTLLEEALVDREDEANDLRSEIEKRYYRFKYRASTGKRYYRLPLLTRVPVGDRVIPIHHNFLFHLESKGTPGLCTYPLFPPKPLLFTGAPKTRGGKVKPSSRRHCEEEQEEIMPSRTTKRQRDAAAGARGPQQSMLDVKKRQFMEVRGANPYLLPRNARQCTNAYFHHISQERIYYDVYGAKEFKCCPQYSISMEKLRSDPDYFGEALEICEEQGLIPIMTFSHDFSREVICQFYATVVFLEDEGGYRSLKWMTKEHVMEASWQDFARCLGYDIPLNDVDYFRIHLQAKPMAKEKMTDLYIRGRMLCGSTKGLLPVYDIMNRIYRSTINPKHTNHDEVHGFLVNLLVRTHQQRGRGKQLDIMDYMWHEIRDCAFLRKLPQYAPYLMRLICLKWDQEGRGDLLAQCRPNVTIHKEKSPLVKDHDLPRFGKGAARDKDEDDADSKDSDYVPNSIKQKGLFAKLTARLKKSFCFKRDLEDRMYQAHHDNKKIRQRQKAMMRHMQLPVSEGSEDNITPPGEWKSKLVWSSSEESEEPPHGKGVAQDEEYEDEEEEDVELEGDDIEGDDDEEDDDEEDDDDE</sequence>
<feature type="region of interest" description="Disordered" evidence="2">
    <location>
        <begin position="915"/>
        <end position="988"/>
    </location>
</feature>
<feature type="region of interest" description="Disordered" evidence="2">
    <location>
        <begin position="827"/>
        <end position="858"/>
    </location>
</feature>
<dbReference type="AlphaFoldDB" id="A0AAD8QP25"/>
<evidence type="ECO:0000313" key="3">
    <source>
        <dbReference type="EMBL" id="KAK1606007.1"/>
    </source>
</evidence>
<proteinExistence type="predicted"/>
<feature type="region of interest" description="Disordered" evidence="2">
    <location>
        <begin position="500"/>
        <end position="542"/>
    </location>
</feature>
<evidence type="ECO:0000256" key="1">
    <source>
        <dbReference type="SAM" id="Coils"/>
    </source>
</evidence>
<organism evidence="3 4">
    <name type="scientific">Lolium multiflorum</name>
    <name type="common">Italian ryegrass</name>
    <name type="synonym">Lolium perenne subsp. multiflorum</name>
    <dbReference type="NCBI Taxonomy" id="4521"/>
    <lineage>
        <taxon>Eukaryota</taxon>
        <taxon>Viridiplantae</taxon>
        <taxon>Streptophyta</taxon>
        <taxon>Embryophyta</taxon>
        <taxon>Tracheophyta</taxon>
        <taxon>Spermatophyta</taxon>
        <taxon>Magnoliopsida</taxon>
        <taxon>Liliopsida</taxon>
        <taxon>Poales</taxon>
        <taxon>Poaceae</taxon>
        <taxon>BOP clade</taxon>
        <taxon>Pooideae</taxon>
        <taxon>Poodae</taxon>
        <taxon>Poeae</taxon>
        <taxon>Poeae Chloroplast Group 2 (Poeae type)</taxon>
        <taxon>Loliodinae</taxon>
        <taxon>Loliinae</taxon>
        <taxon>Lolium</taxon>
    </lineage>
</organism>
<reference evidence="3" key="1">
    <citation type="submission" date="2023-07" db="EMBL/GenBank/DDBJ databases">
        <title>A chromosome-level genome assembly of Lolium multiflorum.</title>
        <authorList>
            <person name="Chen Y."/>
            <person name="Copetti D."/>
            <person name="Kolliker R."/>
            <person name="Studer B."/>
        </authorList>
    </citation>
    <scope>NUCLEOTIDE SEQUENCE</scope>
    <source>
        <strain evidence="3">02402/16</strain>
        <tissue evidence="3">Leaf</tissue>
    </source>
</reference>
<name>A0AAD8QP25_LOLMU</name>
<feature type="compositionally biased region" description="Basic residues" evidence="2">
    <location>
        <begin position="504"/>
        <end position="513"/>
    </location>
</feature>
<dbReference type="EMBL" id="JAUUTY010000007">
    <property type="protein sequence ID" value="KAK1606007.1"/>
    <property type="molecule type" value="Genomic_DNA"/>
</dbReference>